<feature type="transmembrane region" description="Helical" evidence="2">
    <location>
        <begin position="115"/>
        <end position="133"/>
    </location>
</feature>
<evidence type="ECO:0000256" key="2">
    <source>
        <dbReference type="SAM" id="Phobius"/>
    </source>
</evidence>
<evidence type="ECO:0000313" key="3">
    <source>
        <dbReference type="EMBL" id="STV13523.1"/>
    </source>
</evidence>
<protein>
    <submittedName>
        <fullName evidence="3">Tripartite multidrug resistance system membrane fusion protein</fullName>
    </submittedName>
</protein>
<dbReference type="EMBL" id="UGLW01000003">
    <property type="protein sequence ID" value="STV13523.1"/>
    <property type="molecule type" value="Genomic_DNA"/>
</dbReference>
<evidence type="ECO:0000313" key="4">
    <source>
        <dbReference type="Proteomes" id="UP000254487"/>
    </source>
</evidence>
<keyword evidence="2" id="KW-0812">Transmembrane</keyword>
<keyword evidence="2" id="KW-0472">Membrane</keyword>
<proteinExistence type="predicted"/>
<accession>A0A378AM76</accession>
<dbReference type="AlphaFoldDB" id="A0A378AM76"/>
<feature type="compositionally biased region" description="Low complexity" evidence="1">
    <location>
        <begin position="205"/>
        <end position="219"/>
    </location>
</feature>
<gene>
    <name evidence="3" type="ORF">NCTC10313_05897</name>
</gene>
<feature type="transmembrane region" description="Helical" evidence="2">
    <location>
        <begin position="145"/>
        <end position="165"/>
    </location>
</feature>
<evidence type="ECO:0000256" key="1">
    <source>
        <dbReference type="SAM" id="MobiDB-lite"/>
    </source>
</evidence>
<feature type="transmembrane region" description="Helical" evidence="2">
    <location>
        <begin position="91"/>
        <end position="109"/>
    </location>
</feature>
<keyword evidence="2" id="KW-1133">Transmembrane helix</keyword>
<name>A0A378AM76_KLEPO</name>
<feature type="transmembrane region" description="Helical" evidence="2">
    <location>
        <begin position="21"/>
        <end position="54"/>
    </location>
</feature>
<dbReference type="Proteomes" id="UP000254487">
    <property type="component" value="Unassembled WGS sequence"/>
</dbReference>
<sequence length="269" mass="30235">MFPLAHFLRQELRDAPGRASYTLRLTLSCAVLITLFMTLQIPFLAVALIVVFYVSQPNVLMIKLVSVVFFVTVTVALGGVLLIIKWTYDYPLIRLAASVALFFCALYLMRVLGKLGLAFFVVALAVIYAQTFPSMTSQSEILVRLLLWLWVAINTAILVTLLVNACFQQAFPGNQFKARLAGMLHEVARRLAARTLKRHRPSARPPRSSISCSRYSPRPAGRHRRSPPIPRPGARGWPPLCAATSWRPCCKQTRRIVTIASSCRRRYFS</sequence>
<organism evidence="3 4">
    <name type="scientific">Klebsiella pneumoniae subsp. ozaenae</name>
    <dbReference type="NCBI Taxonomy" id="574"/>
    <lineage>
        <taxon>Bacteria</taxon>
        <taxon>Pseudomonadati</taxon>
        <taxon>Pseudomonadota</taxon>
        <taxon>Gammaproteobacteria</taxon>
        <taxon>Enterobacterales</taxon>
        <taxon>Enterobacteriaceae</taxon>
        <taxon>Klebsiella/Raoultella group</taxon>
        <taxon>Klebsiella</taxon>
        <taxon>Klebsiella pneumoniae complex</taxon>
    </lineage>
</organism>
<feature type="region of interest" description="Disordered" evidence="1">
    <location>
        <begin position="197"/>
        <end position="232"/>
    </location>
</feature>
<reference evidence="3 4" key="1">
    <citation type="submission" date="2018-06" db="EMBL/GenBank/DDBJ databases">
        <authorList>
            <consortium name="Pathogen Informatics"/>
            <person name="Doyle S."/>
        </authorList>
    </citation>
    <scope>NUCLEOTIDE SEQUENCE [LARGE SCALE GENOMIC DNA]</scope>
    <source>
        <strain evidence="3 4">NCTC10313</strain>
    </source>
</reference>
<feature type="transmembrane region" description="Helical" evidence="2">
    <location>
        <begin position="60"/>
        <end position="84"/>
    </location>
</feature>